<dbReference type="Gene3D" id="2.160.20.10">
    <property type="entry name" value="Single-stranded right-handed beta-helix, Pectin lyase-like"/>
    <property type="match status" value="2"/>
</dbReference>
<dbReference type="SUPFAM" id="SSF51126">
    <property type="entry name" value="Pectin lyase-like"/>
    <property type="match status" value="1"/>
</dbReference>
<dbReference type="GO" id="GO:0005634">
    <property type="term" value="C:nucleus"/>
    <property type="evidence" value="ECO:0007669"/>
    <property type="project" value="TreeGrafter"/>
</dbReference>
<organism evidence="16 17">
    <name type="scientific">Colletotrichum lupini</name>
    <dbReference type="NCBI Taxonomy" id="145971"/>
    <lineage>
        <taxon>Eukaryota</taxon>
        <taxon>Fungi</taxon>
        <taxon>Dikarya</taxon>
        <taxon>Ascomycota</taxon>
        <taxon>Pezizomycotina</taxon>
        <taxon>Sordariomycetes</taxon>
        <taxon>Hypocreomycetidae</taxon>
        <taxon>Glomerellales</taxon>
        <taxon>Glomerellaceae</taxon>
        <taxon>Colletotrichum</taxon>
        <taxon>Colletotrichum acutatum species complex</taxon>
    </lineage>
</organism>
<dbReference type="KEGG" id="clup:CLUP02_12668"/>
<comment type="catalytic activity">
    <reaction evidence="1">
        <text>Eliminative cleavage of (1-&gt;4)-alpha-D-galacturonan to give oligosaccharides with 4-deoxy-alpha-D-galact-4-enuronosyl groups at their non-reducing ends.</text>
        <dbReference type="EC" id="4.2.2.2"/>
    </reaction>
</comment>
<feature type="compositionally biased region" description="Polar residues" evidence="14">
    <location>
        <begin position="93"/>
        <end position="103"/>
    </location>
</feature>
<evidence type="ECO:0000256" key="13">
    <source>
        <dbReference type="ARBA" id="ARBA00025679"/>
    </source>
</evidence>
<dbReference type="GO" id="GO:0030570">
    <property type="term" value="F:pectate lyase activity"/>
    <property type="evidence" value="ECO:0007669"/>
    <property type="project" value="UniProtKB-EC"/>
</dbReference>
<dbReference type="InterPro" id="IPR004898">
    <property type="entry name" value="Pectate_lyase_PlyH/PlyE-like"/>
</dbReference>
<evidence type="ECO:0000259" key="15">
    <source>
        <dbReference type="SMART" id="SM00906"/>
    </source>
</evidence>
<dbReference type="EC" id="4.2.2.2" evidence="5"/>
<gene>
    <name evidence="16" type="ORF">CLUP02_12668</name>
</gene>
<evidence type="ECO:0000256" key="11">
    <source>
        <dbReference type="ARBA" id="ARBA00023239"/>
    </source>
</evidence>
<proteinExistence type="inferred from homology"/>
<keyword evidence="9" id="KW-0805">Transcription regulation</keyword>
<evidence type="ECO:0000313" key="17">
    <source>
        <dbReference type="Proteomes" id="UP000830671"/>
    </source>
</evidence>
<keyword evidence="17" id="KW-1185">Reference proteome</keyword>
<comment type="subcellular location">
    <subcellularLocation>
        <location evidence="3">Secreted</location>
    </subcellularLocation>
</comment>
<dbReference type="Pfam" id="PF03211">
    <property type="entry name" value="Pectate_lyase"/>
    <property type="match status" value="1"/>
</dbReference>
<dbReference type="Pfam" id="PF04082">
    <property type="entry name" value="Fungal_trans"/>
    <property type="match status" value="1"/>
</dbReference>
<comment type="similarity">
    <text evidence="4">Belongs to the polysaccharide lyase 3 family.</text>
</comment>
<feature type="region of interest" description="Disordered" evidence="14">
    <location>
        <begin position="1"/>
        <end position="29"/>
    </location>
</feature>
<sequence length="1117" mass="124768">METEIPTAAFRSSDNPNSGNNLKRKRRPRAPIACGTCRARKVKVGQALMMPLTNRHVDHIPFSVMEVRHAPIVFDTNSRARTKKDRKTRIPSKRSSSYNPTGRLQQRLQPQPQLIPQPQPSLPEHLHPSPVSLDEPIKHENPIQLNPQEPSRMDRGSSTSSEQEVDGLGQVNEHTEGAEFYGPTGTFYFLARLRSRANTQKQPEAGTHRKQSSIVNLLHSSDYSTPPDSRILGQNQFAKASPQSNGGRRESYQQGVVADVVLTAVDAAFATELERECVRLYFQNLHNIHPILEQMTFLKRCEEEIWSRLSRPDMIISAQMRREARFLALYNVVIAIGAITAGETSLLMEDHTKEFLDRTGQTSDEEALYPPIRLARRFFERSRLHLEDICESSSLETAQTLFLMSVFGQNALKPHSCYMYSGMAIRTASAMGIPTNTRSETSPESLLWWSLYSHEIEMCFSAGRQSGLRAPSSYSIPFPKTSHFPNSAYCLINPMVDLAKILMWMTDNLGLHSSHTSFQRLSQTALNLDRELDDWKSGLPRQLRFDTSSLEDSEFAMKQKTVLKLRFLNARILLHRQFIISKTQEADRNTVARHVTSCVKAATETIKFMHTSYLHRPYFRTWWYNCMYLLDACMVLLHVLISNICPFPAEEVMENIELSLDIFKAMKMLAVARRCADIVKELLNVAAKTHSVQQRQTSVATEDEPALRMHDDLSQMIQTSPAFMSDGIGLHPGDTELGDAMIPGDFDANLVDPNVMNIMSKEPNQSSRDRNDLCYVGASLSFLIWVGLVEQERPSEELDSWSLRASAGLGGQTHDEFTTTSIHRITPDIATSFDSQQCNMIQIRVSLRIPLCLSPRSRVAPIMLSITIPGLVVAISLVSAQSTKTTSTRTTSTSTIKWQASGGVSCPHPSVNTKWPTATGSTSFPTASLIPANAVFDGKMALFDRKGSSGDCKGQAEQDEAAAVFILDSGATLKNAIIGPAQAEGVHCRGPCTIENVWWEDVCEDAATFKGEGWLHIDGFYANKFGKFYRSCGNCSQQFQRHVNITNFVGIQGVVMGVNQNYGDTAILSNYCLAKIRVICTRYEGCVKPIGLDITSMFKYVVAMDVTVQPGYCVPCI</sequence>
<evidence type="ECO:0000256" key="1">
    <source>
        <dbReference type="ARBA" id="ARBA00000695"/>
    </source>
</evidence>
<evidence type="ECO:0000256" key="10">
    <source>
        <dbReference type="ARBA" id="ARBA00023163"/>
    </source>
</evidence>
<dbReference type="InterPro" id="IPR007219">
    <property type="entry name" value="XnlR_reg_dom"/>
</dbReference>
<dbReference type="InterPro" id="IPR051127">
    <property type="entry name" value="Fungal_SecMet_Regulators"/>
</dbReference>
<dbReference type="InterPro" id="IPR012334">
    <property type="entry name" value="Pectin_lyas_fold"/>
</dbReference>
<accession>A0A9Q8T2N9</accession>
<evidence type="ECO:0000256" key="4">
    <source>
        <dbReference type="ARBA" id="ARBA00006463"/>
    </source>
</evidence>
<dbReference type="GO" id="GO:0000981">
    <property type="term" value="F:DNA-binding transcription factor activity, RNA polymerase II-specific"/>
    <property type="evidence" value="ECO:0007669"/>
    <property type="project" value="TreeGrafter"/>
</dbReference>
<dbReference type="SMART" id="SM00906">
    <property type="entry name" value="Fungal_trans"/>
    <property type="match status" value="1"/>
</dbReference>
<dbReference type="GO" id="GO:0000978">
    <property type="term" value="F:RNA polymerase II cis-regulatory region sequence-specific DNA binding"/>
    <property type="evidence" value="ECO:0007669"/>
    <property type="project" value="TreeGrafter"/>
</dbReference>
<dbReference type="Proteomes" id="UP000830671">
    <property type="component" value="Chromosome 6"/>
</dbReference>
<reference evidence="16" key="1">
    <citation type="journal article" date="2021" name="Mol. Plant Microbe Interact.">
        <title>Complete Genome Sequence of the Plant-Pathogenic Fungus Colletotrichum lupini.</title>
        <authorList>
            <person name="Baroncelli R."/>
            <person name="Pensec F."/>
            <person name="Da Lio D."/>
            <person name="Boufleur T."/>
            <person name="Vicente I."/>
            <person name="Sarrocco S."/>
            <person name="Picot A."/>
            <person name="Baraldi E."/>
            <person name="Sukno S."/>
            <person name="Thon M."/>
            <person name="Le Floch G."/>
        </authorList>
    </citation>
    <scope>NUCLEOTIDE SEQUENCE</scope>
    <source>
        <strain evidence="16">IMI 504893</strain>
    </source>
</reference>
<keyword evidence="10" id="KW-0804">Transcription</keyword>
<comment type="cofactor">
    <cofactor evidence="2">
        <name>Ca(2+)</name>
        <dbReference type="ChEBI" id="CHEBI:29108"/>
    </cofactor>
</comment>
<dbReference type="InterPro" id="IPR011050">
    <property type="entry name" value="Pectin_lyase_fold/virulence"/>
</dbReference>
<dbReference type="CDD" id="cd12148">
    <property type="entry name" value="fungal_TF_MHR"/>
    <property type="match status" value="1"/>
</dbReference>
<dbReference type="PANTHER" id="PTHR47424:SF15">
    <property type="entry name" value="ZN(II)2CYS6 TRANSCRIPTION FACTOR (EUROFUNG)"/>
    <property type="match status" value="1"/>
</dbReference>
<feature type="compositionally biased region" description="Polar residues" evidence="14">
    <location>
        <begin position="10"/>
        <end position="21"/>
    </location>
</feature>
<name>A0A9Q8T2N9_9PEZI</name>
<evidence type="ECO:0000313" key="16">
    <source>
        <dbReference type="EMBL" id="UQC87167.1"/>
    </source>
</evidence>
<keyword evidence="12" id="KW-0539">Nucleus</keyword>
<evidence type="ECO:0000256" key="6">
    <source>
        <dbReference type="ARBA" id="ARBA00022525"/>
    </source>
</evidence>
<comment type="function">
    <text evidence="13">Pectinolytic enzyme consist of four classes of enzymes: pectin lyase, polygalacturonase, pectin methylesterase and rhamnogalacturonase. Among pectinolytic enzymes, pectin lyase is the most important in depolymerization of pectin, since it cleaves internal glycosidic bonds of highly methylated pectins. Favors pectate, the anion, over pectin, the methyl ester.</text>
</comment>
<dbReference type="PANTHER" id="PTHR47424">
    <property type="entry name" value="REGULATORY PROTEIN GAL4"/>
    <property type="match status" value="1"/>
</dbReference>
<dbReference type="AlphaFoldDB" id="A0A9Q8T2N9"/>
<dbReference type="GO" id="GO:0008270">
    <property type="term" value="F:zinc ion binding"/>
    <property type="evidence" value="ECO:0007669"/>
    <property type="project" value="InterPro"/>
</dbReference>
<feature type="compositionally biased region" description="Basic residues" evidence="14">
    <location>
        <begin position="80"/>
        <end position="92"/>
    </location>
</feature>
<evidence type="ECO:0000256" key="7">
    <source>
        <dbReference type="ARBA" id="ARBA00022729"/>
    </source>
</evidence>
<evidence type="ECO:0000256" key="2">
    <source>
        <dbReference type="ARBA" id="ARBA00001913"/>
    </source>
</evidence>
<dbReference type="GO" id="GO:0006351">
    <property type="term" value="P:DNA-templated transcription"/>
    <property type="evidence" value="ECO:0007669"/>
    <property type="project" value="InterPro"/>
</dbReference>
<dbReference type="GO" id="GO:0000435">
    <property type="term" value="P:positive regulation of transcription from RNA polymerase II promoter by galactose"/>
    <property type="evidence" value="ECO:0007669"/>
    <property type="project" value="TreeGrafter"/>
</dbReference>
<protein>
    <recommendedName>
        <fullName evidence="5">pectate lyase</fullName>
        <ecNumber evidence="5">4.2.2.2</ecNumber>
    </recommendedName>
</protein>
<dbReference type="GO" id="GO:0005576">
    <property type="term" value="C:extracellular region"/>
    <property type="evidence" value="ECO:0007669"/>
    <property type="project" value="UniProtKB-SubCell"/>
</dbReference>
<dbReference type="GeneID" id="73346642"/>
<keyword evidence="8" id="KW-0106">Calcium</keyword>
<keyword evidence="7" id="KW-0732">Signal</keyword>
<dbReference type="EMBL" id="CP019478">
    <property type="protein sequence ID" value="UQC87167.1"/>
    <property type="molecule type" value="Genomic_DNA"/>
</dbReference>
<feature type="domain" description="Xylanolytic transcriptional activator regulatory" evidence="15">
    <location>
        <begin position="417"/>
        <end position="485"/>
    </location>
</feature>
<dbReference type="RefSeq" id="XP_049148778.1">
    <property type="nucleotide sequence ID" value="XM_049291632.1"/>
</dbReference>
<feature type="region of interest" description="Disordered" evidence="14">
    <location>
        <begin position="76"/>
        <end position="168"/>
    </location>
</feature>
<evidence type="ECO:0000256" key="5">
    <source>
        <dbReference type="ARBA" id="ARBA00012272"/>
    </source>
</evidence>
<evidence type="ECO:0000256" key="3">
    <source>
        <dbReference type="ARBA" id="ARBA00004613"/>
    </source>
</evidence>
<evidence type="ECO:0000256" key="12">
    <source>
        <dbReference type="ARBA" id="ARBA00023242"/>
    </source>
</evidence>
<keyword evidence="11" id="KW-0456">Lyase</keyword>
<evidence type="ECO:0000256" key="14">
    <source>
        <dbReference type="SAM" id="MobiDB-lite"/>
    </source>
</evidence>
<evidence type="ECO:0000256" key="9">
    <source>
        <dbReference type="ARBA" id="ARBA00023015"/>
    </source>
</evidence>
<evidence type="ECO:0000256" key="8">
    <source>
        <dbReference type="ARBA" id="ARBA00022837"/>
    </source>
</evidence>
<keyword evidence="6" id="KW-0964">Secreted</keyword>